<name>A0A455U2X5_9GAMM</name>
<accession>A0A455U2X5</accession>
<evidence type="ECO:0000256" key="4">
    <source>
        <dbReference type="ARBA" id="ARBA00022475"/>
    </source>
</evidence>
<keyword evidence="4" id="KW-1003">Cell membrane</keyword>
<reference evidence="9 10" key="1">
    <citation type="journal article" date="2019" name="Microbiol. Resour. Announc.">
        <title>Complete Genome Sequence of Halomonas sulfidaeris Strain Esulfide1 Isolated from a Metal Sulfide Rock at a Depth of 2,200 Meters, Obtained Using Nanopore Sequencing.</title>
        <authorList>
            <person name="Saito M."/>
            <person name="Nishigata A."/>
            <person name="Galipon J."/>
            <person name="Arakawa K."/>
        </authorList>
    </citation>
    <scope>NUCLEOTIDE SEQUENCE [LARGE SCALE GENOMIC DNA]</scope>
    <source>
        <strain evidence="9 10">ATCC BAA-803</strain>
    </source>
</reference>
<evidence type="ECO:0000256" key="2">
    <source>
        <dbReference type="ARBA" id="ARBA00007935"/>
    </source>
</evidence>
<gene>
    <name evidence="9" type="ORF">HSBAA_13130</name>
</gene>
<keyword evidence="3" id="KW-0813">Transport</keyword>
<feature type="transmembrane region" description="Helical" evidence="8">
    <location>
        <begin position="56"/>
        <end position="82"/>
    </location>
</feature>
<evidence type="ECO:0000256" key="8">
    <source>
        <dbReference type="SAM" id="Phobius"/>
    </source>
</evidence>
<dbReference type="KEGG" id="hsr:HSBAA_13130"/>
<dbReference type="SUPFAM" id="SSF81345">
    <property type="entry name" value="ABC transporter involved in vitamin B12 uptake, BtuC"/>
    <property type="match status" value="1"/>
</dbReference>
<protein>
    <submittedName>
        <fullName evidence="9">Uncharacterized protein</fullName>
    </submittedName>
</protein>
<sequence>MVWAPWAFATLLVLVGINRKSGYLPERLLLTGVAVSALFDAVRSVMLAGGDPRPEVIAWLAGSTYYVDITNAVVVGALPLYWR</sequence>
<dbReference type="InterPro" id="IPR000522">
    <property type="entry name" value="ABC_transptr_permease_BtuC"/>
</dbReference>
<comment type="similarity">
    <text evidence="2">Belongs to the binding-protein-dependent transport system permease family. FecCD subfamily.</text>
</comment>
<keyword evidence="7 8" id="KW-0472">Membrane</keyword>
<dbReference type="AlphaFoldDB" id="A0A455U2X5"/>
<dbReference type="Gene3D" id="1.10.3470.10">
    <property type="entry name" value="ABC transporter involved in vitamin B12 uptake, BtuC"/>
    <property type="match status" value="1"/>
</dbReference>
<dbReference type="Proteomes" id="UP000320231">
    <property type="component" value="Chromosome"/>
</dbReference>
<evidence type="ECO:0000256" key="1">
    <source>
        <dbReference type="ARBA" id="ARBA00004651"/>
    </source>
</evidence>
<evidence type="ECO:0000256" key="3">
    <source>
        <dbReference type="ARBA" id="ARBA00022448"/>
    </source>
</evidence>
<organism evidence="9 10">
    <name type="scientific">Vreelandella sulfidaeris</name>
    <dbReference type="NCBI Taxonomy" id="115553"/>
    <lineage>
        <taxon>Bacteria</taxon>
        <taxon>Pseudomonadati</taxon>
        <taxon>Pseudomonadota</taxon>
        <taxon>Gammaproteobacteria</taxon>
        <taxon>Oceanospirillales</taxon>
        <taxon>Halomonadaceae</taxon>
        <taxon>Vreelandella</taxon>
    </lineage>
</organism>
<dbReference type="GO" id="GO:0005886">
    <property type="term" value="C:plasma membrane"/>
    <property type="evidence" value="ECO:0007669"/>
    <property type="project" value="UniProtKB-SubCell"/>
</dbReference>
<keyword evidence="6 8" id="KW-1133">Transmembrane helix</keyword>
<dbReference type="Pfam" id="PF01032">
    <property type="entry name" value="FecCD"/>
    <property type="match status" value="1"/>
</dbReference>
<dbReference type="InterPro" id="IPR037294">
    <property type="entry name" value="ABC_BtuC-like"/>
</dbReference>
<comment type="subcellular location">
    <subcellularLocation>
        <location evidence="1">Cell membrane</location>
        <topology evidence="1">Multi-pass membrane protein</topology>
    </subcellularLocation>
</comment>
<dbReference type="EMBL" id="AP019514">
    <property type="protein sequence ID" value="BBI60007.1"/>
    <property type="molecule type" value="Genomic_DNA"/>
</dbReference>
<evidence type="ECO:0000313" key="10">
    <source>
        <dbReference type="Proteomes" id="UP000320231"/>
    </source>
</evidence>
<evidence type="ECO:0000256" key="7">
    <source>
        <dbReference type="ARBA" id="ARBA00023136"/>
    </source>
</evidence>
<keyword evidence="5 8" id="KW-0812">Transmembrane</keyword>
<evidence type="ECO:0000256" key="5">
    <source>
        <dbReference type="ARBA" id="ARBA00022692"/>
    </source>
</evidence>
<dbReference type="GO" id="GO:0022857">
    <property type="term" value="F:transmembrane transporter activity"/>
    <property type="evidence" value="ECO:0007669"/>
    <property type="project" value="InterPro"/>
</dbReference>
<proteinExistence type="inferred from homology"/>
<evidence type="ECO:0000313" key="9">
    <source>
        <dbReference type="EMBL" id="BBI60007.1"/>
    </source>
</evidence>
<evidence type="ECO:0000256" key="6">
    <source>
        <dbReference type="ARBA" id="ARBA00022989"/>
    </source>
</evidence>